<reference evidence="3" key="1">
    <citation type="journal article" date="2011" name="Nature">
        <title>Genome sequence and analysis of the tuber crop potato.</title>
        <authorList>
            <consortium name="The Potato Genome Sequencing Consortium"/>
        </authorList>
    </citation>
    <scope>NUCLEOTIDE SEQUENCE [LARGE SCALE GENOMIC DNA]</scope>
    <source>
        <strain evidence="3">cv. DM1-3 516 R44</strain>
    </source>
</reference>
<reference evidence="2" key="2">
    <citation type="submission" date="2015-06" db="UniProtKB">
        <authorList>
            <consortium name="EnsemblPlants"/>
        </authorList>
    </citation>
    <scope>IDENTIFICATION</scope>
    <source>
        <strain evidence="2">DM1-3 516 R44</strain>
    </source>
</reference>
<dbReference type="ExpressionAtlas" id="M1B4C6">
    <property type="expression patterns" value="baseline"/>
</dbReference>
<dbReference type="InParanoid" id="M1B4C6"/>
<dbReference type="AlphaFoldDB" id="M1B4C6"/>
<dbReference type="EnsemblPlants" id="PGSC0003DMT400036853">
    <property type="protein sequence ID" value="PGSC0003DMT400036853"/>
    <property type="gene ID" value="PGSC0003DMG400014211"/>
</dbReference>
<protein>
    <submittedName>
        <fullName evidence="2">Uncharacterized protein</fullName>
    </submittedName>
</protein>
<dbReference type="HOGENOM" id="CLU_1985548_0_0_1"/>
<evidence type="ECO:0000313" key="3">
    <source>
        <dbReference type="Proteomes" id="UP000011115"/>
    </source>
</evidence>
<evidence type="ECO:0000313" key="2">
    <source>
        <dbReference type="EnsemblPlants" id="PGSC0003DMT400036853"/>
    </source>
</evidence>
<evidence type="ECO:0000256" key="1">
    <source>
        <dbReference type="SAM" id="MobiDB-lite"/>
    </source>
</evidence>
<keyword evidence="3" id="KW-1185">Reference proteome</keyword>
<organism evidence="2 3">
    <name type="scientific">Solanum tuberosum</name>
    <name type="common">Potato</name>
    <dbReference type="NCBI Taxonomy" id="4113"/>
    <lineage>
        <taxon>Eukaryota</taxon>
        <taxon>Viridiplantae</taxon>
        <taxon>Streptophyta</taxon>
        <taxon>Embryophyta</taxon>
        <taxon>Tracheophyta</taxon>
        <taxon>Spermatophyta</taxon>
        <taxon>Magnoliopsida</taxon>
        <taxon>eudicotyledons</taxon>
        <taxon>Gunneridae</taxon>
        <taxon>Pentapetalae</taxon>
        <taxon>asterids</taxon>
        <taxon>lamiids</taxon>
        <taxon>Solanales</taxon>
        <taxon>Solanaceae</taxon>
        <taxon>Solanoideae</taxon>
        <taxon>Solaneae</taxon>
        <taxon>Solanum</taxon>
    </lineage>
</organism>
<sequence>MGRTLPSNTKCQIPETKTILVPFPGLGHILYKVTSRASEISHNVSKHLVSAPERNSESYVADISDNTNKFELPTKNFAPDVEKNQRGKGSNGGGTEDKTAHVKNKITIANDKRDAKNSLEKMSLCC</sequence>
<feature type="region of interest" description="Disordered" evidence="1">
    <location>
        <begin position="70"/>
        <end position="110"/>
    </location>
</feature>
<dbReference type="Proteomes" id="UP000011115">
    <property type="component" value="Unassembled WGS sequence"/>
</dbReference>
<name>M1B4C6_SOLTU</name>
<dbReference type="Gramene" id="PGSC0003DMT400036853">
    <property type="protein sequence ID" value="PGSC0003DMT400036853"/>
    <property type="gene ID" value="PGSC0003DMG400014211"/>
</dbReference>
<accession>M1B4C6</accession>
<proteinExistence type="predicted"/>
<dbReference type="PaxDb" id="4113-PGSC0003DMT400036853"/>